<feature type="domain" description="Concentrative nucleoside transporter N-terminal" evidence="8">
    <location>
        <begin position="8"/>
        <end position="81"/>
    </location>
</feature>
<dbReference type="PANTHER" id="PTHR10590">
    <property type="entry name" value="SODIUM/NUCLEOSIDE COTRANSPORTER"/>
    <property type="match status" value="1"/>
</dbReference>
<dbReference type="GO" id="GO:0005337">
    <property type="term" value="F:nucleoside transmembrane transporter activity"/>
    <property type="evidence" value="ECO:0007669"/>
    <property type="project" value="InterPro"/>
</dbReference>
<comment type="similarity">
    <text evidence="2">Belongs to the concentrative nucleoside transporter (CNT) (TC 2.A.41) family.</text>
</comment>
<feature type="transmembrane region" description="Helical" evidence="7">
    <location>
        <begin position="175"/>
        <end position="197"/>
    </location>
</feature>
<evidence type="ECO:0000256" key="3">
    <source>
        <dbReference type="ARBA" id="ARBA00022475"/>
    </source>
</evidence>
<dbReference type="InterPro" id="IPR011642">
    <property type="entry name" value="Gate_dom"/>
</dbReference>
<feature type="transmembrane region" description="Helical" evidence="7">
    <location>
        <begin position="261"/>
        <end position="279"/>
    </location>
</feature>
<reference evidence="11" key="2">
    <citation type="submission" date="2020-09" db="EMBL/GenBank/DDBJ databases">
        <authorList>
            <person name="Sun Q."/>
            <person name="Kim S."/>
        </authorList>
    </citation>
    <scope>NUCLEOTIDE SEQUENCE</scope>
    <source>
        <strain evidence="11">KCTC 23430</strain>
    </source>
</reference>
<sequence length="407" mass="43409">MSLLQPLLGLFVFLGATAILSERRAAIVWKRVFIGVAMQFLIALLLLRVPFISDALLSLNGVVNALQDVTNRAASYMFGYLAGGPTPFTEVNPEHGFIVAFQVLPLILVVSALSALLFHFGILSFIVELVGKLLRQAFGISGALGLGAGATLFFGTIEAPLVIKPYLSRFSRGELLALILCSMATIAGSVMVLYASVLESSLPGALQHLITASLISLPAALTLAHIYCPTSEGELAIHRLPRSELTWIEALLDAISDAVKMIVSIIAIIIVLFALVYLLDDLLSLAHSDLSLGAILTFALRPLMWLVGFNWADAAPAAQLMGTKIVLNEFVAYLSLAETSQFDVKQTIVIAYALCGFANVASCGIIIAGLAAIMPERRREVVDVTFRALVLGNVATLMTACVVGIVI</sequence>
<dbReference type="EMBL" id="BMYM01000001">
    <property type="protein sequence ID" value="GHD32872.1"/>
    <property type="molecule type" value="Genomic_DNA"/>
</dbReference>
<dbReference type="Pfam" id="PF01773">
    <property type="entry name" value="Nucleos_tra2_N"/>
    <property type="match status" value="1"/>
</dbReference>
<reference evidence="11" key="1">
    <citation type="journal article" date="2014" name="Int. J. Syst. Evol. Microbiol.">
        <title>Complete genome sequence of Corynebacterium casei LMG S-19264T (=DSM 44701T), isolated from a smear-ripened cheese.</title>
        <authorList>
            <consortium name="US DOE Joint Genome Institute (JGI-PGF)"/>
            <person name="Walter F."/>
            <person name="Albersmeier A."/>
            <person name="Kalinowski J."/>
            <person name="Ruckert C."/>
        </authorList>
    </citation>
    <scope>NUCLEOTIDE SEQUENCE</scope>
    <source>
        <strain evidence="11">KCTC 23430</strain>
    </source>
</reference>
<evidence type="ECO:0000256" key="2">
    <source>
        <dbReference type="ARBA" id="ARBA00009033"/>
    </source>
</evidence>
<feature type="domain" description="Nucleoside transporter/FeoB GTPase Gate" evidence="10">
    <location>
        <begin position="100"/>
        <end position="199"/>
    </location>
</feature>
<dbReference type="RefSeq" id="WP_189477231.1">
    <property type="nucleotide sequence ID" value="NZ_BMYM01000001.1"/>
</dbReference>
<evidence type="ECO:0000313" key="12">
    <source>
        <dbReference type="Proteomes" id="UP000644693"/>
    </source>
</evidence>
<dbReference type="PANTHER" id="PTHR10590:SF4">
    <property type="entry name" value="SOLUTE CARRIER FAMILY 28 MEMBER 3"/>
    <property type="match status" value="1"/>
</dbReference>
<evidence type="ECO:0000259" key="8">
    <source>
        <dbReference type="Pfam" id="PF01773"/>
    </source>
</evidence>
<feature type="transmembrane region" description="Helical" evidence="7">
    <location>
        <begin position="28"/>
        <end position="47"/>
    </location>
</feature>
<dbReference type="Proteomes" id="UP000644693">
    <property type="component" value="Unassembled WGS sequence"/>
</dbReference>
<keyword evidence="5 7" id="KW-1133">Transmembrane helix</keyword>
<keyword evidence="4 7" id="KW-0812">Transmembrane</keyword>
<keyword evidence="3" id="KW-1003">Cell membrane</keyword>
<feature type="transmembrane region" description="Helical" evidence="7">
    <location>
        <begin position="291"/>
        <end position="312"/>
    </location>
</feature>
<dbReference type="GO" id="GO:0005886">
    <property type="term" value="C:plasma membrane"/>
    <property type="evidence" value="ECO:0007669"/>
    <property type="project" value="UniProtKB-SubCell"/>
</dbReference>
<feature type="transmembrane region" description="Helical" evidence="7">
    <location>
        <begin position="103"/>
        <end position="126"/>
    </location>
</feature>
<dbReference type="AlphaFoldDB" id="A0A918XJ13"/>
<feature type="transmembrane region" description="Helical" evidence="7">
    <location>
        <begin position="386"/>
        <end position="406"/>
    </location>
</feature>
<feature type="transmembrane region" description="Helical" evidence="7">
    <location>
        <begin position="349"/>
        <end position="374"/>
    </location>
</feature>
<comment type="caution">
    <text evidence="11">The sequence shown here is derived from an EMBL/GenBank/DDBJ whole genome shotgun (WGS) entry which is preliminary data.</text>
</comment>
<evidence type="ECO:0000259" key="10">
    <source>
        <dbReference type="Pfam" id="PF07670"/>
    </source>
</evidence>
<keyword evidence="6 7" id="KW-0472">Membrane</keyword>
<organism evidence="11 12">
    <name type="scientific">Parahalioglobus pacificus</name>
    <dbReference type="NCBI Taxonomy" id="930806"/>
    <lineage>
        <taxon>Bacteria</taxon>
        <taxon>Pseudomonadati</taxon>
        <taxon>Pseudomonadota</taxon>
        <taxon>Gammaproteobacteria</taxon>
        <taxon>Cellvibrionales</taxon>
        <taxon>Halieaceae</taxon>
        <taxon>Parahalioglobus</taxon>
    </lineage>
</organism>
<dbReference type="InterPro" id="IPR011657">
    <property type="entry name" value="CNT_C_dom"/>
</dbReference>
<dbReference type="InterPro" id="IPR008276">
    <property type="entry name" value="C_nuclsd_transpt"/>
</dbReference>
<gene>
    <name evidence="11" type="ORF">GCM10007053_17660</name>
</gene>
<evidence type="ECO:0000256" key="5">
    <source>
        <dbReference type="ARBA" id="ARBA00022989"/>
    </source>
</evidence>
<dbReference type="Pfam" id="PF07662">
    <property type="entry name" value="Nucleos_tra2_C"/>
    <property type="match status" value="1"/>
</dbReference>
<accession>A0A918XJ13</accession>
<evidence type="ECO:0000256" key="1">
    <source>
        <dbReference type="ARBA" id="ARBA00004651"/>
    </source>
</evidence>
<evidence type="ECO:0000259" key="9">
    <source>
        <dbReference type="Pfam" id="PF07662"/>
    </source>
</evidence>
<evidence type="ECO:0000256" key="7">
    <source>
        <dbReference type="SAM" id="Phobius"/>
    </source>
</evidence>
<keyword evidence="12" id="KW-1185">Reference proteome</keyword>
<comment type="subcellular location">
    <subcellularLocation>
        <location evidence="1">Cell membrane</location>
        <topology evidence="1">Multi-pass membrane protein</topology>
    </subcellularLocation>
</comment>
<feature type="domain" description="Concentrative nucleoside transporter C-terminal" evidence="9">
    <location>
        <begin position="208"/>
        <end position="404"/>
    </location>
</feature>
<dbReference type="Pfam" id="PF07670">
    <property type="entry name" value="Gate"/>
    <property type="match status" value="1"/>
</dbReference>
<dbReference type="GO" id="GO:0015293">
    <property type="term" value="F:symporter activity"/>
    <property type="evidence" value="ECO:0007669"/>
    <property type="project" value="TreeGrafter"/>
</dbReference>
<evidence type="ECO:0000256" key="4">
    <source>
        <dbReference type="ARBA" id="ARBA00022692"/>
    </source>
</evidence>
<proteinExistence type="inferred from homology"/>
<evidence type="ECO:0000313" key="11">
    <source>
        <dbReference type="EMBL" id="GHD32872.1"/>
    </source>
</evidence>
<protein>
    <submittedName>
        <fullName evidence="11">Sodium dependent nucleoside transporter</fullName>
    </submittedName>
</protein>
<feature type="transmembrane region" description="Helical" evidence="7">
    <location>
        <begin position="138"/>
        <end position="163"/>
    </location>
</feature>
<dbReference type="InterPro" id="IPR002668">
    <property type="entry name" value="CNT_N_dom"/>
</dbReference>
<evidence type="ECO:0000256" key="6">
    <source>
        <dbReference type="ARBA" id="ARBA00023136"/>
    </source>
</evidence>
<name>A0A918XJ13_9GAMM</name>